<dbReference type="Pfam" id="PF17827">
    <property type="entry name" value="PrmC_N"/>
    <property type="match status" value="1"/>
</dbReference>
<dbReference type="InterPro" id="IPR029063">
    <property type="entry name" value="SAM-dependent_MTases_sf"/>
</dbReference>
<dbReference type="HAMAP" id="MF_02126">
    <property type="entry name" value="RF_methyltr_PrmC"/>
    <property type="match status" value="1"/>
</dbReference>
<dbReference type="PANTHER" id="PTHR18895:SF74">
    <property type="entry name" value="MTRF1L RELEASE FACTOR GLUTAMINE METHYLTRANSFERASE"/>
    <property type="match status" value="1"/>
</dbReference>
<dbReference type="AlphaFoldDB" id="A0A917FEZ0"/>
<dbReference type="CDD" id="cd02440">
    <property type="entry name" value="AdoMet_MTases"/>
    <property type="match status" value="1"/>
</dbReference>
<dbReference type="Proteomes" id="UP000632498">
    <property type="component" value="Unassembled WGS sequence"/>
</dbReference>
<evidence type="ECO:0000256" key="4">
    <source>
        <dbReference type="HAMAP-Rule" id="MF_02126"/>
    </source>
</evidence>
<sequence length="283" mass="31358">MTTIAYAIQMVCNRFEKVGIENARFEARLLLCHVLGVETQILIGYPERDISQDDMDCLEALIKRREGREPMSHILGEREFWSLPFKVTKDTLTPRPDSETLIEAVLHHIPDMMRNLRVLDLGTGTGCLLLSVLSEYQQASGLGVDISPAALEVAKENARNLGLETHSDFQLGNWGAGISEKFDLILSNPPYIALSDKEMLAPEVVQFEPDSALFAGPDGLDDYRKLALALVDVLREDGLAVLEIGINQGDAVSELMENAGLCVLERPKDLSGIERCVIIRKKL</sequence>
<dbReference type="GO" id="GO:0003676">
    <property type="term" value="F:nucleic acid binding"/>
    <property type="evidence" value="ECO:0007669"/>
    <property type="project" value="InterPro"/>
</dbReference>
<feature type="domain" description="Release factor glutamine methyltransferase N-terminal" evidence="6">
    <location>
        <begin position="7"/>
        <end position="76"/>
    </location>
</feature>
<feature type="domain" description="Methyltransferase" evidence="5">
    <location>
        <begin position="115"/>
        <end position="191"/>
    </location>
</feature>
<dbReference type="InterPro" id="IPR019874">
    <property type="entry name" value="RF_methyltr_PrmC"/>
</dbReference>
<keyword evidence="8" id="KW-1185">Reference proteome</keyword>
<reference evidence="7" key="2">
    <citation type="submission" date="2020-09" db="EMBL/GenBank/DDBJ databases">
        <authorList>
            <person name="Sun Q."/>
            <person name="Zhou Y."/>
        </authorList>
    </citation>
    <scope>NUCLEOTIDE SEQUENCE</scope>
    <source>
        <strain evidence="7">CGMCC 1.15254</strain>
    </source>
</reference>
<evidence type="ECO:0000256" key="2">
    <source>
        <dbReference type="ARBA" id="ARBA00022679"/>
    </source>
</evidence>
<dbReference type="RefSeq" id="WP_188666174.1">
    <property type="nucleotide sequence ID" value="NZ_BMHV01000022.1"/>
</dbReference>
<comment type="similarity">
    <text evidence="4">Belongs to the protein N5-glutamine methyltransferase family. PrmC subfamily.</text>
</comment>
<dbReference type="InterPro" id="IPR004556">
    <property type="entry name" value="HemK-like"/>
</dbReference>
<dbReference type="EMBL" id="BMHV01000022">
    <property type="protein sequence ID" value="GGF71495.1"/>
    <property type="molecule type" value="Genomic_DNA"/>
</dbReference>
<dbReference type="Pfam" id="PF13847">
    <property type="entry name" value="Methyltransf_31"/>
    <property type="match status" value="1"/>
</dbReference>
<dbReference type="InterPro" id="IPR002052">
    <property type="entry name" value="DNA_methylase_N6_adenine_CS"/>
</dbReference>
<gene>
    <name evidence="4 7" type="primary">prmC</name>
    <name evidence="7" type="ORF">GCM10011332_26840</name>
</gene>
<keyword evidence="1 4" id="KW-0489">Methyltransferase</keyword>
<dbReference type="NCBIfam" id="TIGR03534">
    <property type="entry name" value="RF_mod_PrmC"/>
    <property type="match status" value="1"/>
</dbReference>
<evidence type="ECO:0000259" key="6">
    <source>
        <dbReference type="Pfam" id="PF17827"/>
    </source>
</evidence>
<dbReference type="InterPro" id="IPR050320">
    <property type="entry name" value="N5-glutamine_MTase"/>
</dbReference>
<reference evidence="7" key="1">
    <citation type="journal article" date="2014" name="Int. J. Syst. Evol. Microbiol.">
        <title>Complete genome sequence of Corynebacterium casei LMG S-19264T (=DSM 44701T), isolated from a smear-ripened cheese.</title>
        <authorList>
            <consortium name="US DOE Joint Genome Institute (JGI-PGF)"/>
            <person name="Walter F."/>
            <person name="Albersmeier A."/>
            <person name="Kalinowski J."/>
            <person name="Ruckert C."/>
        </authorList>
    </citation>
    <scope>NUCLEOTIDE SEQUENCE</scope>
    <source>
        <strain evidence="7">CGMCC 1.15254</strain>
    </source>
</reference>
<dbReference type="GO" id="GO:0032259">
    <property type="term" value="P:methylation"/>
    <property type="evidence" value="ECO:0007669"/>
    <property type="project" value="UniProtKB-KW"/>
</dbReference>
<feature type="binding site" evidence="4">
    <location>
        <position position="145"/>
    </location>
    <ligand>
        <name>S-adenosyl-L-methionine</name>
        <dbReference type="ChEBI" id="CHEBI:59789"/>
    </ligand>
</feature>
<dbReference type="SUPFAM" id="SSF53335">
    <property type="entry name" value="S-adenosyl-L-methionine-dependent methyltransferases"/>
    <property type="match status" value="1"/>
</dbReference>
<dbReference type="InterPro" id="IPR040758">
    <property type="entry name" value="PrmC_N"/>
</dbReference>
<dbReference type="PANTHER" id="PTHR18895">
    <property type="entry name" value="HEMK METHYLTRANSFERASE"/>
    <property type="match status" value="1"/>
</dbReference>
<proteinExistence type="inferred from homology"/>
<keyword evidence="3 4" id="KW-0949">S-adenosyl-L-methionine</keyword>
<feature type="binding site" evidence="4">
    <location>
        <position position="174"/>
    </location>
    <ligand>
        <name>S-adenosyl-L-methionine</name>
        <dbReference type="ChEBI" id="CHEBI:59789"/>
    </ligand>
</feature>
<feature type="binding site" evidence="4">
    <location>
        <position position="188"/>
    </location>
    <ligand>
        <name>S-adenosyl-L-methionine</name>
        <dbReference type="ChEBI" id="CHEBI:59789"/>
    </ligand>
</feature>
<dbReference type="EC" id="2.1.1.297" evidence="4"/>
<accession>A0A917FEZ0</accession>
<organism evidence="7 8">
    <name type="scientific">Terasakiella brassicae</name>
    <dbReference type="NCBI Taxonomy" id="1634917"/>
    <lineage>
        <taxon>Bacteria</taxon>
        <taxon>Pseudomonadati</taxon>
        <taxon>Pseudomonadota</taxon>
        <taxon>Alphaproteobacteria</taxon>
        <taxon>Rhodospirillales</taxon>
        <taxon>Terasakiellaceae</taxon>
        <taxon>Terasakiella</taxon>
    </lineage>
</organism>
<evidence type="ECO:0000256" key="1">
    <source>
        <dbReference type="ARBA" id="ARBA00022603"/>
    </source>
</evidence>
<evidence type="ECO:0000313" key="8">
    <source>
        <dbReference type="Proteomes" id="UP000632498"/>
    </source>
</evidence>
<evidence type="ECO:0000259" key="5">
    <source>
        <dbReference type="Pfam" id="PF13847"/>
    </source>
</evidence>
<comment type="caution">
    <text evidence="7">The sequence shown here is derived from an EMBL/GenBank/DDBJ whole genome shotgun (WGS) entry which is preliminary data.</text>
</comment>
<feature type="binding site" evidence="4">
    <location>
        <begin position="122"/>
        <end position="126"/>
    </location>
    <ligand>
        <name>S-adenosyl-L-methionine</name>
        <dbReference type="ChEBI" id="CHEBI:59789"/>
    </ligand>
</feature>
<dbReference type="GO" id="GO:0102559">
    <property type="term" value="F:peptide chain release factor N(5)-glutamine methyltransferase activity"/>
    <property type="evidence" value="ECO:0007669"/>
    <property type="project" value="UniProtKB-EC"/>
</dbReference>
<protein>
    <recommendedName>
        <fullName evidence="4">Release factor glutamine methyltransferase</fullName>
        <shortName evidence="4">RF MTase</shortName>
        <ecNumber evidence="4">2.1.1.297</ecNumber>
    </recommendedName>
    <alternativeName>
        <fullName evidence="4">N5-glutamine methyltransferase PrmC</fullName>
    </alternativeName>
    <alternativeName>
        <fullName evidence="4">Protein-(glutamine-N5) MTase PrmC</fullName>
    </alternativeName>
    <alternativeName>
        <fullName evidence="4">Protein-glutamine N-methyltransferase PrmC</fullName>
    </alternativeName>
</protein>
<dbReference type="PROSITE" id="PS00092">
    <property type="entry name" value="N6_MTASE"/>
    <property type="match status" value="1"/>
</dbReference>
<dbReference type="Gene3D" id="3.40.50.150">
    <property type="entry name" value="Vaccinia Virus protein VP39"/>
    <property type="match status" value="1"/>
</dbReference>
<feature type="binding site" evidence="4">
    <location>
        <begin position="188"/>
        <end position="191"/>
    </location>
    <ligand>
        <name>substrate</name>
    </ligand>
</feature>
<keyword evidence="2 4" id="KW-0808">Transferase</keyword>
<comment type="catalytic activity">
    <reaction evidence="4">
        <text>L-glutaminyl-[peptide chain release factor] + S-adenosyl-L-methionine = N(5)-methyl-L-glutaminyl-[peptide chain release factor] + S-adenosyl-L-homocysteine + H(+)</text>
        <dbReference type="Rhea" id="RHEA:42896"/>
        <dbReference type="Rhea" id="RHEA-COMP:10271"/>
        <dbReference type="Rhea" id="RHEA-COMP:10272"/>
        <dbReference type="ChEBI" id="CHEBI:15378"/>
        <dbReference type="ChEBI" id="CHEBI:30011"/>
        <dbReference type="ChEBI" id="CHEBI:57856"/>
        <dbReference type="ChEBI" id="CHEBI:59789"/>
        <dbReference type="ChEBI" id="CHEBI:61891"/>
        <dbReference type="EC" id="2.1.1.297"/>
    </reaction>
</comment>
<name>A0A917FEZ0_9PROT</name>
<evidence type="ECO:0000313" key="7">
    <source>
        <dbReference type="EMBL" id="GGF71495.1"/>
    </source>
</evidence>
<dbReference type="Gene3D" id="1.10.8.10">
    <property type="entry name" value="DNA helicase RuvA subunit, C-terminal domain"/>
    <property type="match status" value="1"/>
</dbReference>
<dbReference type="InterPro" id="IPR025714">
    <property type="entry name" value="Methyltranfer_dom"/>
</dbReference>
<evidence type="ECO:0000256" key="3">
    <source>
        <dbReference type="ARBA" id="ARBA00022691"/>
    </source>
</evidence>
<comment type="function">
    <text evidence="4">Methylates the class 1 translation termination release factors RF1/PrfA and RF2/PrfB on the glutamine residue of the universally conserved GGQ motif.</text>
</comment>
<dbReference type="NCBIfam" id="TIGR00536">
    <property type="entry name" value="hemK_fam"/>
    <property type="match status" value="1"/>
</dbReference>